<dbReference type="AlphaFoldDB" id="A0A7R9LIV7"/>
<dbReference type="PANTHER" id="PTHR21258">
    <property type="entry name" value="DOCKING PROTEIN RELATED"/>
    <property type="match status" value="1"/>
</dbReference>
<protein>
    <submittedName>
        <fullName evidence="4">Uncharacterized protein</fullName>
    </submittedName>
</protein>
<gene>
    <name evidence="4" type="ORF">OSB1V03_LOCUS18798</name>
</gene>
<dbReference type="GO" id="GO:0043410">
    <property type="term" value="P:positive regulation of MAPK cascade"/>
    <property type="evidence" value="ECO:0007669"/>
    <property type="project" value="TreeGrafter"/>
</dbReference>
<dbReference type="PROSITE" id="PS50003">
    <property type="entry name" value="PH_DOMAIN"/>
    <property type="match status" value="1"/>
</dbReference>
<dbReference type="Proteomes" id="UP000759131">
    <property type="component" value="Unassembled WGS sequence"/>
</dbReference>
<evidence type="ECO:0000313" key="5">
    <source>
        <dbReference type="Proteomes" id="UP000759131"/>
    </source>
</evidence>
<dbReference type="GO" id="GO:0007265">
    <property type="term" value="P:Ras protein signal transduction"/>
    <property type="evidence" value="ECO:0007669"/>
    <property type="project" value="TreeGrafter"/>
</dbReference>
<keyword evidence="5" id="KW-1185">Reference proteome</keyword>
<dbReference type="EMBL" id="OC880364">
    <property type="protein sequence ID" value="CAD7641737.1"/>
    <property type="molecule type" value="Genomic_DNA"/>
</dbReference>
<dbReference type="InterPro" id="IPR050996">
    <property type="entry name" value="Docking_Protein_DOK"/>
</dbReference>
<dbReference type="InterPro" id="IPR001849">
    <property type="entry name" value="PH_domain"/>
</dbReference>
<dbReference type="PROSITE" id="PS51064">
    <property type="entry name" value="IRS_PTB"/>
    <property type="match status" value="1"/>
</dbReference>
<proteinExistence type="predicted"/>
<evidence type="ECO:0000313" key="4">
    <source>
        <dbReference type="EMBL" id="CAD7641737.1"/>
    </source>
</evidence>
<feature type="region of interest" description="Disordered" evidence="1">
    <location>
        <begin position="423"/>
        <end position="452"/>
    </location>
</feature>
<feature type="compositionally biased region" description="Low complexity" evidence="1">
    <location>
        <begin position="429"/>
        <end position="438"/>
    </location>
</feature>
<sequence>MIRSKENTHLFSCDTFNEMIEWLNCLQMVAFGANHSFNNINTIHSKSQSLDSNANQFNTNSSPLNQNKLSDAQSEENLLYSSVDGPDVYRVKLIDSETSIRCGLRSGFDSNLTLIVTSVNISLSEEGKVLYTWPYRHIRRYGCTKDGFSLEAGRKCASGEGLFSFITKDGNSIFQAVATHVNSLKASRHITDEQITGINTLGAINISPKLNSKEYAFSSSHFNSNNESKPSLPSTSPPLSMSFSSKLNYFATNSSLLPSTKIPESVKRHSIQPPKSPQIIAKQSLNRVTSVSTANTIAGPGSDPKPKASPPVSKPPRKSKESKTGSESDEPVFASREEVLNTPPNMNFIETYRPLKDELLYDEPADLITNTVTNQEEQHMKSPFCPSPPPVNQTVSKLTSVLKMMFTGNAANQIQTKYKDNKANMSARNSTSSSTNNSGLPSPVGQTAPQSLDAQEVAYSEVSDFDIDDKSIKNNITADSNHYSKILNDSLEADDCEHEYANVIHQDLNNLNKI</sequence>
<dbReference type="InterPro" id="IPR002404">
    <property type="entry name" value="IRS_PTB"/>
</dbReference>
<feature type="domain" description="PH" evidence="2">
    <location>
        <begin position="1"/>
        <end position="31"/>
    </location>
</feature>
<organism evidence="4">
    <name type="scientific">Medioppia subpectinata</name>
    <dbReference type="NCBI Taxonomy" id="1979941"/>
    <lineage>
        <taxon>Eukaryota</taxon>
        <taxon>Metazoa</taxon>
        <taxon>Ecdysozoa</taxon>
        <taxon>Arthropoda</taxon>
        <taxon>Chelicerata</taxon>
        <taxon>Arachnida</taxon>
        <taxon>Acari</taxon>
        <taxon>Acariformes</taxon>
        <taxon>Sarcoptiformes</taxon>
        <taxon>Oribatida</taxon>
        <taxon>Brachypylina</taxon>
        <taxon>Oppioidea</taxon>
        <taxon>Oppiidae</taxon>
        <taxon>Medioppia</taxon>
    </lineage>
</organism>
<dbReference type="PANTHER" id="PTHR21258:SF62">
    <property type="entry name" value="INSULIN RECEPTOR SUBSTRATE 1"/>
    <property type="match status" value="1"/>
</dbReference>
<evidence type="ECO:0000259" key="2">
    <source>
        <dbReference type="PROSITE" id="PS50003"/>
    </source>
</evidence>
<feature type="domain" description="IRS-type PTB" evidence="3">
    <location>
        <begin position="85"/>
        <end position="191"/>
    </location>
</feature>
<dbReference type="Pfam" id="PF02174">
    <property type="entry name" value="IRS"/>
    <property type="match status" value="1"/>
</dbReference>
<dbReference type="SUPFAM" id="SSF50729">
    <property type="entry name" value="PH domain-like"/>
    <property type="match status" value="2"/>
</dbReference>
<feature type="non-terminal residue" evidence="4">
    <location>
        <position position="514"/>
    </location>
</feature>
<evidence type="ECO:0000256" key="1">
    <source>
        <dbReference type="SAM" id="MobiDB-lite"/>
    </source>
</evidence>
<dbReference type="Gene3D" id="2.30.29.30">
    <property type="entry name" value="Pleckstrin-homology domain (PH domain)/Phosphotyrosine-binding domain (PTB)"/>
    <property type="match status" value="1"/>
</dbReference>
<feature type="region of interest" description="Disordered" evidence="1">
    <location>
        <begin position="264"/>
        <end position="339"/>
    </location>
</feature>
<evidence type="ECO:0000259" key="3">
    <source>
        <dbReference type="PROSITE" id="PS51064"/>
    </source>
</evidence>
<dbReference type="EMBL" id="CAJPIZ010025789">
    <property type="protein sequence ID" value="CAG2118848.1"/>
    <property type="molecule type" value="Genomic_DNA"/>
</dbReference>
<feature type="compositionally biased region" description="Polar residues" evidence="1">
    <location>
        <begin position="281"/>
        <end position="296"/>
    </location>
</feature>
<dbReference type="GO" id="GO:0007169">
    <property type="term" value="P:cell surface receptor protein tyrosine kinase signaling pathway"/>
    <property type="evidence" value="ECO:0007669"/>
    <property type="project" value="TreeGrafter"/>
</dbReference>
<dbReference type="SMART" id="SM01244">
    <property type="entry name" value="IRS"/>
    <property type="match status" value="1"/>
</dbReference>
<dbReference type="OrthoDB" id="6243387at2759"/>
<feature type="region of interest" description="Disordered" evidence="1">
    <location>
        <begin position="219"/>
        <end position="238"/>
    </location>
</feature>
<reference evidence="4" key="1">
    <citation type="submission" date="2020-11" db="EMBL/GenBank/DDBJ databases">
        <authorList>
            <person name="Tran Van P."/>
        </authorList>
    </citation>
    <scope>NUCLEOTIDE SEQUENCE</scope>
</reference>
<accession>A0A7R9LIV7</accession>
<name>A0A7R9LIV7_9ACAR</name>
<dbReference type="InterPro" id="IPR011993">
    <property type="entry name" value="PH-like_dom_sf"/>
</dbReference>
<dbReference type="GO" id="GO:0005737">
    <property type="term" value="C:cytoplasm"/>
    <property type="evidence" value="ECO:0007669"/>
    <property type="project" value="TreeGrafter"/>
</dbReference>
<dbReference type="SMART" id="SM00310">
    <property type="entry name" value="PTBI"/>
    <property type="match status" value="1"/>
</dbReference>